<dbReference type="EMBL" id="AAIJKB010000004">
    <property type="protein sequence ID" value="ECE8853860.1"/>
    <property type="molecule type" value="Genomic_DNA"/>
</dbReference>
<dbReference type="AlphaFoldDB" id="A0A5I0BG10"/>
<organism evidence="1">
    <name type="scientific">Salmonella enterica subsp. enterica serovar Koketime</name>
    <dbReference type="NCBI Taxonomy" id="2564632"/>
    <lineage>
        <taxon>Bacteria</taxon>
        <taxon>Pseudomonadati</taxon>
        <taxon>Pseudomonadota</taxon>
        <taxon>Gammaproteobacteria</taxon>
        <taxon>Enterobacterales</taxon>
        <taxon>Enterobacteriaceae</taxon>
        <taxon>Salmonella</taxon>
    </lineage>
</organism>
<evidence type="ECO:0008006" key="2">
    <source>
        <dbReference type="Google" id="ProtNLM"/>
    </source>
</evidence>
<evidence type="ECO:0000313" key="1">
    <source>
        <dbReference type="EMBL" id="ECE8853860.1"/>
    </source>
</evidence>
<name>A0A5I0BG10_SALET</name>
<accession>A0A5I0BG10</accession>
<dbReference type="PROSITE" id="PS51257">
    <property type="entry name" value="PROKAR_LIPOPROTEIN"/>
    <property type="match status" value="1"/>
</dbReference>
<protein>
    <recommendedName>
        <fullName evidence="2">Lipoprotein</fullName>
    </recommendedName>
</protein>
<gene>
    <name evidence="1" type="ORF">EWG69_06585</name>
</gene>
<sequence length="121" mass="13230">MKKPKGKRFYHEKNSALFFGVLILSGCTVHKQMTPVGGSKADGTIRMEYHVGESYGTFEKASVDIMQAQSLAAQKCRVWGYDGAEAFGGQTSQCTDPSPMGCRQMDVYVEYQCVGGKASQN</sequence>
<proteinExistence type="predicted"/>
<reference evidence="1" key="1">
    <citation type="submission" date="2019-02" db="EMBL/GenBank/DDBJ databases">
        <authorList>
            <person name="Ashton P.M."/>
            <person name="Dallman T."/>
            <person name="Nair S."/>
            <person name="De Pinna E."/>
            <person name="Peters T."/>
            <person name="Grant K."/>
        </authorList>
    </citation>
    <scope>NUCLEOTIDE SEQUENCE</scope>
    <source>
        <strain evidence="1">446642</strain>
    </source>
</reference>
<dbReference type="InterPro" id="IPR025731">
    <property type="entry name" value="YecR-like"/>
</dbReference>
<comment type="caution">
    <text evidence="1">The sequence shown here is derived from an EMBL/GenBank/DDBJ whole genome shotgun (WGS) entry which is preliminary data.</text>
</comment>
<dbReference type="Pfam" id="PF13992">
    <property type="entry name" value="YecR"/>
    <property type="match status" value="1"/>
</dbReference>